<reference evidence="1 2" key="1">
    <citation type="submission" date="2019-09" db="EMBL/GenBank/DDBJ databases">
        <title>Draft genome sequence of the Ebosin-producing strain Streptomyces sp. 139.</title>
        <authorList>
            <person name="Ai L."/>
            <person name="Geng M."/>
            <person name="Ma M."/>
            <person name="Bai L."/>
        </authorList>
    </citation>
    <scope>NUCLEOTIDE SEQUENCE [LARGE SCALE GENOMIC DNA]</scope>
    <source>
        <strain evidence="1 2">139</strain>
    </source>
</reference>
<gene>
    <name evidence="1" type="ORF">F3L20_13260</name>
</gene>
<keyword evidence="2" id="KW-1185">Reference proteome</keyword>
<sequence length="152" mass="16674">MPTFRRRTRAITTETVPARGAAFALTVEDVQVLERVTRHARTQLLRHARERDLEVVDEASGHWLMLTLSERAGAARALGHAGIPMLVEEAETVRAVVLNLESYGGETMALAEGYELLDRITLLSRLPRSVALVGGVFTLPDETPEVDALSTT</sequence>
<dbReference type="RefSeq" id="WP_150154560.1">
    <property type="nucleotide sequence ID" value="NZ_CP043959.1"/>
</dbReference>
<protein>
    <submittedName>
        <fullName evidence="1">Uncharacterized protein</fullName>
    </submittedName>
</protein>
<accession>A0ABX5ZQD4</accession>
<name>A0ABX5ZQD4_STRTE</name>
<evidence type="ECO:0000313" key="1">
    <source>
        <dbReference type="EMBL" id="QER86741.1"/>
    </source>
</evidence>
<evidence type="ECO:0000313" key="2">
    <source>
        <dbReference type="Proteomes" id="UP000324308"/>
    </source>
</evidence>
<organism evidence="1 2">
    <name type="scientific">Streptomyces tendae</name>
    <dbReference type="NCBI Taxonomy" id="1932"/>
    <lineage>
        <taxon>Bacteria</taxon>
        <taxon>Bacillati</taxon>
        <taxon>Actinomycetota</taxon>
        <taxon>Actinomycetes</taxon>
        <taxon>Kitasatosporales</taxon>
        <taxon>Streptomycetaceae</taxon>
        <taxon>Streptomyces</taxon>
    </lineage>
</organism>
<dbReference type="EMBL" id="CP043959">
    <property type="protein sequence ID" value="QER86741.1"/>
    <property type="molecule type" value="Genomic_DNA"/>
</dbReference>
<proteinExistence type="predicted"/>
<dbReference type="Proteomes" id="UP000324308">
    <property type="component" value="Chromosome"/>
</dbReference>